<feature type="region of interest" description="Disordered" evidence="1">
    <location>
        <begin position="21"/>
        <end position="45"/>
    </location>
</feature>
<evidence type="ECO:0008006" key="4">
    <source>
        <dbReference type="Google" id="ProtNLM"/>
    </source>
</evidence>
<evidence type="ECO:0000313" key="3">
    <source>
        <dbReference type="Proteomes" id="UP000307781"/>
    </source>
</evidence>
<organism evidence="2 3">
    <name type="scientific">Lacticaseibacillus zeae</name>
    <name type="common">Lactobacillus zeae</name>
    <dbReference type="NCBI Taxonomy" id="57037"/>
    <lineage>
        <taxon>Bacteria</taxon>
        <taxon>Bacillati</taxon>
        <taxon>Bacillota</taxon>
        <taxon>Bacilli</taxon>
        <taxon>Lactobacillales</taxon>
        <taxon>Lactobacillaceae</taxon>
        <taxon>Lacticaseibacillus</taxon>
    </lineage>
</organism>
<name>A0A5R8LPM9_LACZE</name>
<dbReference type="AlphaFoldDB" id="A0A5R8LPM9"/>
<evidence type="ECO:0000313" key="2">
    <source>
        <dbReference type="EMBL" id="TLF39185.1"/>
    </source>
</evidence>
<comment type="caution">
    <text evidence="2">The sequence shown here is derived from an EMBL/GenBank/DDBJ whole genome shotgun (WGS) entry which is preliminary data.</text>
</comment>
<proteinExistence type="predicted"/>
<dbReference type="Proteomes" id="UP000307781">
    <property type="component" value="Unassembled WGS sequence"/>
</dbReference>
<protein>
    <recommendedName>
        <fullName evidence="4">Malolactic regulator</fullName>
    </recommendedName>
</protein>
<gene>
    <name evidence="2" type="ORF">FEI14_12720</name>
</gene>
<dbReference type="AntiFam" id="ANF00266">
    <property type="entry name" value="DNA repeat translations related to WP_020751851.1"/>
</dbReference>
<dbReference type="NCBIfam" id="NF040509">
    <property type="entry name" value="Lacto_palin_RPT"/>
    <property type="match status" value="1"/>
</dbReference>
<accession>A0A5R8LPM9</accession>
<feature type="compositionally biased region" description="Polar residues" evidence="1">
    <location>
        <begin position="26"/>
        <end position="37"/>
    </location>
</feature>
<dbReference type="EMBL" id="VBWN01000012">
    <property type="protein sequence ID" value="TLF39185.1"/>
    <property type="molecule type" value="Genomic_DNA"/>
</dbReference>
<reference evidence="2 3" key="1">
    <citation type="submission" date="2019-05" db="EMBL/GenBank/DDBJ databases">
        <title>Genome-based reclassification of Lactobacillus casei as Lactobacillus casei subsp. casei. subsp.nov., description of Lactobacillus casei subsp. zeae subsp. nov., and emended description of Lactobacillus casei.</title>
        <authorList>
            <person name="Huang C.-H."/>
        </authorList>
    </citation>
    <scope>NUCLEOTIDE SEQUENCE [LARGE SCALE GENOMIC DNA]</scope>
    <source>
        <strain evidence="2 3">CRBIP24.58</strain>
    </source>
</reference>
<evidence type="ECO:0000256" key="1">
    <source>
        <dbReference type="SAM" id="MobiDB-lite"/>
    </source>
</evidence>
<sequence length="61" mass="6921">MWDYFCAETRSLAQKSTCKDLERNGQRSAITPKDSYTSASNRASSRSCSESRRLLCRAILL</sequence>